<evidence type="ECO:0000313" key="2">
    <source>
        <dbReference type="Proteomes" id="UP001152795"/>
    </source>
</evidence>
<keyword evidence="2" id="KW-1185">Reference proteome</keyword>
<proteinExistence type="predicted"/>
<dbReference type="EMBL" id="CACRXK020001619">
    <property type="protein sequence ID" value="CAB3990194.1"/>
    <property type="molecule type" value="Genomic_DNA"/>
</dbReference>
<accession>A0A6S7G9T0</accession>
<gene>
    <name evidence="1" type="ORF">PACLA_8A002787</name>
</gene>
<comment type="caution">
    <text evidence="1">The sequence shown here is derived from an EMBL/GenBank/DDBJ whole genome shotgun (WGS) entry which is preliminary data.</text>
</comment>
<reference evidence="1" key="1">
    <citation type="submission" date="2020-04" db="EMBL/GenBank/DDBJ databases">
        <authorList>
            <person name="Alioto T."/>
            <person name="Alioto T."/>
            <person name="Gomez Garrido J."/>
        </authorList>
    </citation>
    <scope>NUCLEOTIDE SEQUENCE</scope>
    <source>
        <strain evidence="1">A484AB</strain>
    </source>
</reference>
<evidence type="ECO:0000313" key="1">
    <source>
        <dbReference type="EMBL" id="CAB3990194.1"/>
    </source>
</evidence>
<name>A0A6S7G9T0_PARCT</name>
<organism evidence="1 2">
    <name type="scientific">Paramuricea clavata</name>
    <name type="common">Red gorgonian</name>
    <name type="synonym">Violescent sea-whip</name>
    <dbReference type="NCBI Taxonomy" id="317549"/>
    <lineage>
        <taxon>Eukaryota</taxon>
        <taxon>Metazoa</taxon>
        <taxon>Cnidaria</taxon>
        <taxon>Anthozoa</taxon>
        <taxon>Octocorallia</taxon>
        <taxon>Malacalcyonacea</taxon>
        <taxon>Plexauridae</taxon>
        <taxon>Paramuricea</taxon>
    </lineage>
</organism>
<dbReference type="Proteomes" id="UP001152795">
    <property type="component" value="Unassembled WGS sequence"/>
</dbReference>
<protein>
    <submittedName>
        <fullName evidence="1">Uncharacterized protein</fullName>
    </submittedName>
</protein>
<dbReference type="AlphaFoldDB" id="A0A6S7G9T0"/>
<sequence length="105" mass="12417">MITLEVHAEQREFVERIAVKKHTMNIVHTTFNWNDSSRKQLEKKQYIYQPKAFKKLLELLAAPPKQTSKWSLEKIITKVATTFGPTQQENNKHLKIGKNLEHYEQ</sequence>